<protein>
    <submittedName>
        <fullName evidence="1">Uncharacterized protein</fullName>
    </submittedName>
</protein>
<keyword evidence="2" id="KW-1185">Reference proteome</keyword>
<dbReference type="EMBL" id="JBBMFS010000017">
    <property type="protein sequence ID" value="MEQ2556080.1"/>
    <property type="molecule type" value="Genomic_DNA"/>
</dbReference>
<gene>
    <name evidence="1" type="ORF">WMO37_13880</name>
</gene>
<evidence type="ECO:0000313" key="1">
    <source>
        <dbReference type="EMBL" id="MEQ2556080.1"/>
    </source>
</evidence>
<evidence type="ECO:0000313" key="2">
    <source>
        <dbReference type="Proteomes" id="UP001546774"/>
    </source>
</evidence>
<proteinExistence type="predicted"/>
<comment type="caution">
    <text evidence="1">The sequence shown here is derived from an EMBL/GenBank/DDBJ whole genome shotgun (WGS) entry which is preliminary data.</text>
</comment>
<sequence length="66" mass="7708">MGHLSFYNKNQIRDKLLLVLIFFEADEVAEWIGYGIGLKKQYYMLRNSEDAALCVNITMYAEMMGH</sequence>
<organism evidence="1 2">
    <name type="scientific">Lachnospira intestinalis</name>
    <dbReference type="NCBI Taxonomy" id="3133158"/>
    <lineage>
        <taxon>Bacteria</taxon>
        <taxon>Bacillati</taxon>
        <taxon>Bacillota</taxon>
        <taxon>Clostridia</taxon>
        <taxon>Lachnospirales</taxon>
        <taxon>Lachnospiraceae</taxon>
        <taxon>Lachnospira</taxon>
    </lineage>
</organism>
<name>A0ABV1H8N4_9FIRM</name>
<reference evidence="1" key="1">
    <citation type="submission" date="2024-03" db="EMBL/GenBank/DDBJ databases">
        <title>Human intestinal bacterial collection.</title>
        <authorList>
            <person name="Pauvert C."/>
            <person name="Hitch T.C.A."/>
            <person name="Clavel T."/>
        </authorList>
    </citation>
    <scope>NUCLEOTIDE SEQUENCE [LARGE SCALE GENOMIC DNA]</scope>
    <source>
        <strain evidence="1">CLA-AA-H89B</strain>
    </source>
</reference>
<dbReference type="Proteomes" id="UP001546774">
    <property type="component" value="Unassembled WGS sequence"/>
</dbReference>
<accession>A0ABV1H8N4</accession>